<sequence length="394" mass="44589">MIQTGLSPAGLPSQQKGTEGNSAAVNPSWNSRFCSGNVNLGGKRGEIRRKVQRLLPPGFIMSDDAFDVLYQATRAAFSSLVGPVDSATFQMIVGPRAVDFVKLLRDLGTANAWGGEHCIGIACRLFKINMTISHAHLETYARGDSVNDHQKQCLPPNVPPTPKLKSMPFLWTAVQKQVLFDCYREAGRLCKGVALKTKLLEMFQVHYPDFQQAPSTLLKRYFDFSKERERISSSCLAASTSISADADDDYSMDEMNYGIVHPKDHGVPDMLRVAYGSKYLEEKIWVHIFWQGTGGFYPKTAAAAAWSRRDYVEYRLLMFHPAFRDEPAWIFYQTDQLIKEQILNYNMNTVKVADLVNPLSKEDIERQEKDLYKRVGTNMPAYLLQRKNTVCTFR</sequence>
<gene>
    <name evidence="2" type="ORF">BV898_07436</name>
</gene>
<evidence type="ECO:0000256" key="1">
    <source>
        <dbReference type="SAM" id="MobiDB-lite"/>
    </source>
</evidence>
<name>A0A1W0WTB8_HYPEX</name>
<evidence type="ECO:0000313" key="3">
    <source>
        <dbReference type="Proteomes" id="UP000192578"/>
    </source>
</evidence>
<accession>A0A1W0WTB8</accession>
<evidence type="ECO:0000313" key="2">
    <source>
        <dbReference type="EMBL" id="OQV18425.1"/>
    </source>
</evidence>
<proteinExistence type="predicted"/>
<keyword evidence="3" id="KW-1185">Reference proteome</keyword>
<dbReference type="Proteomes" id="UP000192578">
    <property type="component" value="Unassembled WGS sequence"/>
</dbReference>
<dbReference type="EMBL" id="MTYJ01000049">
    <property type="protein sequence ID" value="OQV18425.1"/>
    <property type="molecule type" value="Genomic_DNA"/>
</dbReference>
<reference evidence="3" key="1">
    <citation type="submission" date="2017-01" db="EMBL/GenBank/DDBJ databases">
        <title>Comparative genomics of anhydrobiosis in the tardigrade Hypsibius dujardini.</title>
        <authorList>
            <person name="Yoshida Y."/>
            <person name="Koutsovoulos G."/>
            <person name="Laetsch D."/>
            <person name="Stevens L."/>
            <person name="Kumar S."/>
            <person name="Horikawa D."/>
            <person name="Ishino K."/>
            <person name="Komine S."/>
            <person name="Tomita M."/>
            <person name="Blaxter M."/>
            <person name="Arakawa K."/>
        </authorList>
    </citation>
    <scope>NUCLEOTIDE SEQUENCE [LARGE SCALE GENOMIC DNA]</scope>
    <source>
        <strain evidence="3">Z151</strain>
    </source>
</reference>
<comment type="caution">
    <text evidence="2">The sequence shown here is derived from an EMBL/GenBank/DDBJ whole genome shotgun (WGS) entry which is preliminary data.</text>
</comment>
<dbReference type="AlphaFoldDB" id="A0A1W0WTB8"/>
<organism evidence="2 3">
    <name type="scientific">Hypsibius exemplaris</name>
    <name type="common">Freshwater tardigrade</name>
    <dbReference type="NCBI Taxonomy" id="2072580"/>
    <lineage>
        <taxon>Eukaryota</taxon>
        <taxon>Metazoa</taxon>
        <taxon>Ecdysozoa</taxon>
        <taxon>Tardigrada</taxon>
        <taxon>Eutardigrada</taxon>
        <taxon>Parachela</taxon>
        <taxon>Hypsibioidea</taxon>
        <taxon>Hypsibiidae</taxon>
        <taxon>Hypsibius</taxon>
    </lineage>
</organism>
<feature type="region of interest" description="Disordered" evidence="1">
    <location>
        <begin position="1"/>
        <end position="24"/>
    </location>
</feature>
<protein>
    <submittedName>
        <fullName evidence="2">Uncharacterized protein</fullName>
    </submittedName>
</protein>